<dbReference type="PIRSF" id="PIRSF038991">
    <property type="entry name" value="Protein_AbrB"/>
    <property type="match status" value="1"/>
</dbReference>
<dbReference type="GO" id="GO:0016020">
    <property type="term" value="C:membrane"/>
    <property type="evidence" value="ECO:0007669"/>
    <property type="project" value="InterPro"/>
</dbReference>
<feature type="transmembrane region" description="Helical" evidence="1">
    <location>
        <begin position="59"/>
        <end position="83"/>
    </location>
</feature>
<reference evidence="2 3" key="1">
    <citation type="submission" date="2016-06" db="EMBL/GenBank/DDBJ databases">
        <authorList>
            <person name="Kjaerup R.B."/>
            <person name="Dalgaard T.S."/>
            <person name="Juul-Madsen H.R."/>
        </authorList>
    </citation>
    <scope>NUCLEOTIDE SEQUENCE [LARGE SCALE GENOMIC DNA]</scope>
    <source>
        <strain evidence="2 3">1165133.8</strain>
    </source>
</reference>
<keyword evidence="1" id="KW-0472">Membrane</keyword>
<name>A0A1A3P3C1_MYCAS</name>
<protein>
    <recommendedName>
        <fullName evidence="4">Ammonia monooxygenase</fullName>
    </recommendedName>
</protein>
<dbReference type="PANTHER" id="PTHR38457">
    <property type="entry name" value="REGULATOR ABRB-RELATED"/>
    <property type="match status" value="1"/>
</dbReference>
<dbReference type="Pfam" id="PF05145">
    <property type="entry name" value="AbrB"/>
    <property type="match status" value="1"/>
</dbReference>
<feature type="transmembrane region" description="Helical" evidence="1">
    <location>
        <begin position="239"/>
        <end position="260"/>
    </location>
</feature>
<feature type="transmembrane region" description="Helical" evidence="1">
    <location>
        <begin position="210"/>
        <end position="227"/>
    </location>
</feature>
<dbReference type="OrthoDB" id="5188485at2"/>
<feature type="transmembrane region" description="Helical" evidence="1">
    <location>
        <begin position="89"/>
        <end position="110"/>
    </location>
</feature>
<dbReference type="RefSeq" id="WP_065144204.1">
    <property type="nucleotide sequence ID" value="NZ_LZLS01000101.1"/>
</dbReference>
<feature type="transmembrane region" description="Helical" evidence="1">
    <location>
        <begin position="122"/>
        <end position="144"/>
    </location>
</feature>
<dbReference type="EMBL" id="LZLS01000101">
    <property type="protein sequence ID" value="OBK27077.1"/>
    <property type="molecule type" value="Genomic_DNA"/>
</dbReference>
<feature type="transmembrane region" description="Helical" evidence="1">
    <location>
        <begin position="302"/>
        <end position="320"/>
    </location>
</feature>
<comment type="caution">
    <text evidence="2">The sequence shown here is derived from an EMBL/GenBank/DDBJ whole genome shotgun (WGS) entry which is preliminary data.</text>
</comment>
<evidence type="ECO:0000313" key="2">
    <source>
        <dbReference type="EMBL" id="OBK27077.1"/>
    </source>
</evidence>
<evidence type="ECO:0000313" key="3">
    <source>
        <dbReference type="Proteomes" id="UP000093928"/>
    </source>
</evidence>
<dbReference type="GO" id="GO:0010468">
    <property type="term" value="P:regulation of gene expression"/>
    <property type="evidence" value="ECO:0007669"/>
    <property type="project" value="InterPro"/>
</dbReference>
<evidence type="ECO:0008006" key="4">
    <source>
        <dbReference type="Google" id="ProtNLM"/>
    </source>
</evidence>
<dbReference type="InterPro" id="IPR007820">
    <property type="entry name" value="AbrB_fam"/>
</dbReference>
<keyword evidence="1" id="KW-0812">Transmembrane</keyword>
<feature type="transmembrane region" description="Helical" evidence="1">
    <location>
        <begin position="27"/>
        <end position="47"/>
    </location>
</feature>
<dbReference type="NCBIfam" id="TIGR03082">
    <property type="entry name" value="Gneg_AbrB_dup"/>
    <property type="match status" value="1"/>
</dbReference>
<dbReference type="PANTHER" id="PTHR38457:SF1">
    <property type="entry name" value="REGULATOR ABRB-RELATED"/>
    <property type="match status" value="1"/>
</dbReference>
<proteinExistence type="predicted"/>
<sequence length="342" mass="35094">MNTIDLLIVALGCGAFAWSLARFAPKAVSGAGLAAQGVLGVYTGLMVRDISFAALGSNWTVVVAVAISTLIISVAGGALLGLHRDVSPLTGGLALVAGGSSGLVAIARELGADDRVVAAVQYLRVALITAAMPIVATAFYHGTAAHSTQTSETHSLPWYFSLPLIAVIVAVGAAAGRRVRLPGSGLIGPMAITIALEFCGLTRGMAVPMVLFQAAILMIVWQTVLEFDRDSLRSIRRILPGAFSLIMVLNVAAAGFGVVLSHMAHLSMLDGYLATSPGGIYAVLGTAAGSGSNVTFVMASQVIRVVLMLFAAPLVARLFIRFTPSAAPTTRSAGRTLVPVAA</sequence>
<dbReference type="InterPro" id="IPR017516">
    <property type="entry name" value="AbrB_dup"/>
</dbReference>
<evidence type="ECO:0000256" key="1">
    <source>
        <dbReference type="SAM" id="Phobius"/>
    </source>
</evidence>
<feature type="transmembrane region" description="Helical" evidence="1">
    <location>
        <begin position="156"/>
        <end position="174"/>
    </location>
</feature>
<gene>
    <name evidence="2" type="ORF">A5634_01425</name>
</gene>
<organism evidence="2 3">
    <name type="scientific">Mycobacterium asiaticum</name>
    <dbReference type="NCBI Taxonomy" id="1790"/>
    <lineage>
        <taxon>Bacteria</taxon>
        <taxon>Bacillati</taxon>
        <taxon>Actinomycetota</taxon>
        <taxon>Actinomycetes</taxon>
        <taxon>Mycobacteriales</taxon>
        <taxon>Mycobacteriaceae</taxon>
        <taxon>Mycobacterium</taxon>
    </lineage>
</organism>
<dbReference type="AlphaFoldDB" id="A0A1A3P3C1"/>
<dbReference type="Proteomes" id="UP000093928">
    <property type="component" value="Unassembled WGS sequence"/>
</dbReference>
<accession>A0A1A3P3C1</accession>
<keyword evidence="1" id="KW-1133">Transmembrane helix</keyword>